<evidence type="ECO:0000313" key="2">
    <source>
        <dbReference type="Proteomes" id="UP000247903"/>
    </source>
</evidence>
<organism evidence="1 2">
    <name type="scientific">Flavobacterium cheongpyeongense</name>
    <dbReference type="NCBI Taxonomy" id="2212651"/>
    <lineage>
        <taxon>Bacteria</taxon>
        <taxon>Pseudomonadati</taxon>
        <taxon>Bacteroidota</taxon>
        <taxon>Flavobacteriia</taxon>
        <taxon>Flavobacteriales</taxon>
        <taxon>Flavobacteriaceae</taxon>
        <taxon>Flavobacterium</taxon>
    </lineage>
</organism>
<protein>
    <recommendedName>
        <fullName evidence="3">DUF2513 domain-containing protein</fullName>
    </recommendedName>
</protein>
<keyword evidence="2" id="KW-1185">Reference proteome</keyword>
<accession>A0A2V4BJI1</accession>
<evidence type="ECO:0000313" key="1">
    <source>
        <dbReference type="EMBL" id="PXY38742.1"/>
    </source>
</evidence>
<name>A0A2V4BJI1_9FLAO</name>
<dbReference type="Proteomes" id="UP000247903">
    <property type="component" value="Unassembled WGS sequence"/>
</dbReference>
<dbReference type="EMBL" id="QJHK01000033">
    <property type="protein sequence ID" value="PXY38742.1"/>
    <property type="molecule type" value="Genomic_DNA"/>
</dbReference>
<reference evidence="1 2" key="1">
    <citation type="submission" date="2018-05" db="EMBL/GenBank/DDBJ databases">
        <title>Flavobacterium sp. strain IMCC34759, incomplete genome.</title>
        <authorList>
            <person name="Joung Y."/>
            <person name="Cho J."/>
        </authorList>
    </citation>
    <scope>NUCLEOTIDE SEQUENCE [LARGE SCALE GENOMIC DNA]</scope>
    <source>
        <strain evidence="1 2">IMCC34759</strain>
    </source>
</reference>
<comment type="caution">
    <text evidence="1">The sequence shown here is derived from an EMBL/GenBank/DDBJ whole genome shotgun (WGS) entry which is preliminary data.</text>
</comment>
<dbReference type="RefSeq" id="WP_110308634.1">
    <property type="nucleotide sequence ID" value="NZ_QJHK01000033.1"/>
</dbReference>
<evidence type="ECO:0008006" key="3">
    <source>
        <dbReference type="Google" id="ProtNLM"/>
    </source>
</evidence>
<gene>
    <name evidence="1" type="ORF">DMB65_21245</name>
</gene>
<proteinExistence type="predicted"/>
<dbReference type="AlphaFoldDB" id="A0A2V4BJI1"/>
<dbReference type="OrthoDB" id="9996779at2"/>
<sequence length="133" mass="15549">MILDYDKIKLFLKIFIEDENPFLNTVEIFSKLNYNINNDIETKEVWHYLKLLSEQKLIECIEDKENLGFSFLGNGRIVCSVKKIRITNSGYQTYEIITTNKIWNKIKTPLKTFGVESLKQIPSLAIKIITESI</sequence>